<keyword evidence="2" id="KW-0067">ATP-binding</keyword>
<dbReference type="PROSITE" id="PS50088">
    <property type="entry name" value="ANK_REPEAT"/>
    <property type="match status" value="2"/>
</dbReference>
<dbReference type="PANTHER" id="PTHR11638">
    <property type="entry name" value="ATP-DEPENDENT CLP PROTEASE"/>
    <property type="match status" value="1"/>
</dbReference>
<protein>
    <submittedName>
        <fullName evidence="3">Caseinolytic peptidase B homolog</fullName>
    </submittedName>
</protein>
<proteinExistence type="predicted"/>
<dbReference type="PROSITE" id="PS50297">
    <property type="entry name" value="ANK_REP_REGION"/>
    <property type="match status" value="2"/>
</dbReference>
<dbReference type="Gene3D" id="3.40.50.300">
    <property type="entry name" value="P-loop containing nucleotide triphosphate hydrolases"/>
    <property type="match status" value="1"/>
</dbReference>
<dbReference type="SMART" id="SM00248">
    <property type="entry name" value="ANK"/>
    <property type="match status" value="2"/>
</dbReference>
<gene>
    <name evidence="3" type="ORF">PACLA_8A065763</name>
</gene>
<dbReference type="GO" id="GO:0034605">
    <property type="term" value="P:cellular response to heat"/>
    <property type="evidence" value="ECO:0007669"/>
    <property type="project" value="TreeGrafter"/>
</dbReference>
<dbReference type="InterPro" id="IPR027417">
    <property type="entry name" value="P-loop_NTPase"/>
</dbReference>
<dbReference type="Gene3D" id="1.25.40.20">
    <property type="entry name" value="Ankyrin repeat-containing domain"/>
    <property type="match status" value="2"/>
</dbReference>
<dbReference type="GO" id="GO:0005524">
    <property type="term" value="F:ATP binding"/>
    <property type="evidence" value="ECO:0007669"/>
    <property type="project" value="UniProtKB-KW"/>
</dbReference>
<keyword evidence="4" id="KW-1185">Reference proteome</keyword>
<dbReference type="Pfam" id="PF12796">
    <property type="entry name" value="Ank_2"/>
    <property type="match status" value="1"/>
</dbReference>
<dbReference type="InterPro" id="IPR036770">
    <property type="entry name" value="Ankyrin_rpt-contain_sf"/>
</dbReference>
<dbReference type="PANTHER" id="PTHR11638:SF93">
    <property type="entry name" value="MITOCHONDRIAL DISAGGREGASE"/>
    <property type="match status" value="1"/>
</dbReference>
<dbReference type="Proteomes" id="UP001152795">
    <property type="component" value="Unassembled WGS sequence"/>
</dbReference>
<accession>A0A7D9HSZ8</accession>
<organism evidence="3 4">
    <name type="scientific">Paramuricea clavata</name>
    <name type="common">Red gorgonian</name>
    <name type="synonym">Violescent sea-whip</name>
    <dbReference type="NCBI Taxonomy" id="317549"/>
    <lineage>
        <taxon>Eukaryota</taxon>
        <taxon>Metazoa</taxon>
        <taxon>Cnidaria</taxon>
        <taxon>Anthozoa</taxon>
        <taxon>Octocorallia</taxon>
        <taxon>Malacalcyonacea</taxon>
        <taxon>Plexauridae</taxon>
        <taxon>Paramuricea</taxon>
    </lineage>
</organism>
<dbReference type="OrthoDB" id="5970553at2759"/>
<dbReference type="SUPFAM" id="SSF48403">
    <property type="entry name" value="Ankyrin repeat"/>
    <property type="match status" value="1"/>
</dbReference>
<keyword evidence="1" id="KW-0547">Nucleotide-binding</keyword>
<dbReference type="EMBL" id="CACRXK020001547">
    <property type="protein sequence ID" value="CAB3989763.1"/>
    <property type="molecule type" value="Genomic_DNA"/>
</dbReference>
<sequence length="327" mass="36937">MAGLLGRWRSSIQHTSRSFYVLRPYVGRIKNRVYQLNLSNRKYVGLLFSRQVTLSAGLASALVGSVVWCYSSGHGQSEKLCYLAKENRSKALETLLSENGCDVNQIHSLGWTALHVAAMNDSVRAMKLLLQAGADPNVRDEYSTPFKTAGKRKMRVMDVIMIREDEFSHRLNKNANFCGFTPLHYASLIDSYEGVKLLLDGGADATMKDDSGHTADEYTENETIKKLIKANKEEFIERKRKREAEERKKYPLERRIKEAIIGQEGAITIVSSAIRRRENGWYDEDHPLVFLFLGSSGIGKTELAKQVAKYLHKDNKEVGGALHHVTR</sequence>
<dbReference type="GO" id="GO:0016887">
    <property type="term" value="F:ATP hydrolysis activity"/>
    <property type="evidence" value="ECO:0007669"/>
    <property type="project" value="TreeGrafter"/>
</dbReference>
<evidence type="ECO:0000256" key="2">
    <source>
        <dbReference type="ARBA" id="ARBA00022840"/>
    </source>
</evidence>
<name>A0A7D9HSZ8_PARCT</name>
<dbReference type="InterPro" id="IPR002110">
    <property type="entry name" value="Ankyrin_rpt"/>
</dbReference>
<evidence type="ECO:0000313" key="4">
    <source>
        <dbReference type="Proteomes" id="UP001152795"/>
    </source>
</evidence>
<dbReference type="Pfam" id="PF13857">
    <property type="entry name" value="Ank_5"/>
    <property type="match status" value="1"/>
</dbReference>
<dbReference type="SUPFAM" id="SSF52540">
    <property type="entry name" value="P-loop containing nucleoside triphosphate hydrolases"/>
    <property type="match status" value="1"/>
</dbReference>
<evidence type="ECO:0000313" key="3">
    <source>
        <dbReference type="EMBL" id="CAB3989763.1"/>
    </source>
</evidence>
<dbReference type="GO" id="GO:0005739">
    <property type="term" value="C:mitochondrion"/>
    <property type="evidence" value="ECO:0007669"/>
    <property type="project" value="TreeGrafter"/>
</dbReference>
<comment type="caution">
    <text evidence="3">The sequence shown here is derived from an EMBL/GenBank/DDBJ whole genome shotgun (WGS) entry which is preliminary data.</text>
</comment>
<evidence type="ECO:0000256" key="1">
    <source>
        <dbReference type="ARBA" id="ARBA00022741"/>
    </source>
</evidence>
<dbReference type="InterPro" id="IPR050130">
    <property type="entry name" value="ClpA_ClpB"/>
</dbReference>
<reference evidence="3" key="1">
    <citation type="submission" date="2020-04" db="EMBL/GenBank/DDBJ databases">
        <authorList>
            <person name="Alioto T."/>
            <person name="Alioto T."/>
            <person name="Gomez Garrido J."/>
        </authorList>
    </citation>
    <scope>NUCLEOTIDE SEQUENCE</scope>
    <source>
        <strain evidence="3">A484AB</strain>
    </source>
</reference>
<dbReference type="AlphaFoldDB" id="A0A7D9HSZ8"/>